<keyword evidence="11" id="KW-0004">4Fe-4S</keyword>
<dbReference type="FunFam" id="3.50.50.60:FF:000033">
    <property type="entry name" value="Nitrite reductase [NAD(P)H], large subunit"/>
    <property type="match status" value="1"/>
</dbReference>
<evidence type="ECO:0000256" key="3">
    <source>
        <dbReference type="ARBA" id="ARBA00022714"/>
    </source>
</evidence>
<evidence type="ECO:0000256" key="7">
    <source>
        <dbReference type="ARBA" id="ARBA00023014"/>
    </source>
</evidence>
<dbReference type="PRINTS" id="PR00368">
    <property type="entry name" value="FADPNR"/>
</dbReference>
<feature type="domain" description="Nitrite/sulphite reductase 4Fe-4S" evidence="12">
    <location>
        <begin position="630"/>
        <end position="745"/>
    </location>
</feature>
<feature type="domain" description="BFD-like [2Fe-2S]-binding" evidence="14">
    <location>
        <begin position="478"/>
        <end position="527"/>
    </location>
</feature>
<dbReference type="GO" id="GO:0051537">
    <property type="term" value="F:2 iron, 2 sulfur cluster binding"/>
    <property type="evidence" value="ECO:0007669"/>
    <property type="project" value="UniProtKB-KW"/>
</dbReference>
<dbReference type="GO" id="GO:0050661">
    <property type="term" value="F:NADP binding"/>
    <property type="evidence" value="ECO:0007669"/>
    <property type="project" value="UniProtKB-UniRule"/>
</dbReference>
<dbReference type="InterPro" id="IPR036188">
    <property type="entry name" value="FAD/NAD-bd_sf"/>
</dbReference>
<feature type="binding site" description="axial binding residue" evidence="11">
    <location>
        <position position="657"/>
    </location>
    <ligand>
        <name>siroheme</name>
        <dbReference type="ChEBI" id="CHEBI:60052"/>
    </ligand>
    <ligandPart>
        <name>Fe</name>
        <dbReference type="ChEBI" id="CHEBI:18248"/>
    </ligandPart>
</feature>
<dbReference type="InterPro" id="IPR017121">
    <property type="entry name" value="Nitrite_Rdtase_lsu"/>
</dbReference>
<dbReference type="SUPFAM" id="SSF56014">
    <property type="entry name" value="Nitrite and sulphite reductase 4Fe-4S domain-like"/>
    <property type="match status" value="1"/>
</dbReference>
<dbReference type="GO" id="GO:0042128">
    <property type="term" value="P:nitrate assimilation"/>
    <property type="evidence" value="ECO:0007669"/>
    <property type="project" value="UniProtKB-UniRule"/>
</dbReference>
<evidence type="ECO:0000259" key="15">
    <source>
        <dbReference type="Pfam" id="PF07992"/>
    </source>
</evidence>
<dbReference type="GO" id="GO:0020037">
    <property type="term" value="F:heme binding"/>
    <property type="evidence" value="ECO:0007669"/>
    <property type="project" value="InterPro"/>
</dbReference>
<dbReference type="InterPro" id="IPR006067">
    <property type="entry name" value="NO2/SO3_Rdtase_4Fe4S_dom"/>
</dbReference>
<feature type="domain" description="FAD/NAD(P)-binding" evidence="15">
    <location>
        <begin position="10"/>
        <end position="279"/>
    </location>
</feature>
<organism evidence="17">
    <name type="scientific">Bacillus amyloliquefaciens</name>
    <name type="common">Bacillus velezensis</name>
    <dbReference type="NCBI Taxonomy" id="1390"/>
    <lineage>
        <taxon>Bacteria</taxon>
        <taxon>Bacillati</taxon>
        <taxon>Bacillota</taxon>
        <taxon>Bacilli</taxon>
        <taxon>Bacillales</taxon>
        <taxon>Bacillaceae</taxon>
        <taxon>Bacillus</taxon>
        <taxon>Bacillus amyloliquefaciens group</taxon>
    </lineage>
</organism>
<evidence type="ECO:0000256" key="5">
    <source>
        <dbReference type="ARBA" id="ARBA00022827"/>
    </source>
</evidence>
<dbReference type="PRINTS" id="PR00411">
    <property type="entry name" value="PNDRDTASEI"/>
</dbReference>
<evidence type="ECO:0000313" key="17">
    <source>
        <dbReference type="EMBL" id="QFG70501.1"/>
    </source>
</evidence>
<dbReference type="InterPro" id="IPR005117">
    <property type="entry name" value="NiRdtase/SiRdtase_haem-b_fer"/>
</dbReference>
<dbReference type="Gene3D" id="3.50.50.60">
    <property type="entry name" value="FAD/NAD(P)-binding domain"/>
    <property type="match status" value="2"/>
</dbReference>
<dbReference type="InterPro" id="IPR041854">
    <property type="entry name" value="BFD-like_2Fe2S-bd_dom_sf"/>
</dbReference>
<feature type="domain" description="NADH-rubredoxin oxidoreductase C-terminal" evidence="16">
    <location>
        <begin position="318"/>
        <end position="381"/>
    </location>
</feature>
<feature type="domain" description="Nitrite/Sulfite reductase ferredoxin-like" evidence="13">
    <location>
        <begin position="545"/>
        <end position="602"/>
    </location>
</feature>
<feature type="binding site" evidence="11">
    <location>
        <position position="619"/>
    </location>
    <ligand>
        <name>[4Fe-4S] cluster</name>
        <dbReference type="ChEBI" id="CHEBI:49883"/>
    </ligand>
</feature>
<dbReference type="Pfam" id="PF04324">
    <property type="entry name" value="Fer2_BFD"/>
    <property type="match status" value="2"/>
</dbReference>
<dbReference type="GO" id="GO:0008942">
    <property type="term" value="F:nitrite reductase [NAD(P)H] activity"/>
    <property type="evidence" value="ECO:0007669"/>
    <property type="project" value="UniProtKB-EC"/>
</dbReference>
<evidence type="ECO:0000313" key="18">
    <source>
        <dbReference type="EMBL" id="QFG70543.1"/>
    </source>
</evidence>
<dbReference type="PANTHER" id="PTHR43429:SF3">
    <property type="entry name" value="NITRITE REDUCTASE [NAD(P)H]"/>
    <property type="match status" value="1"/>
</dbReference>
<evidence type="ECO:0000259" key="12">
    <source>
        <dbReference type="Pfam" id="PF01077"/>
    </source>
</evidence>
<comment type="cofactor">
    <cofactor evidence="11">
        <name>[4Fe-4S] cluster</name>
        <dbReference type="ChEBI" id="CHEBI:49883"/>
    </cofactor>
    <text evidence="11">Binds 1 [4Fe-4S] cluster per subunit.</text>
</comment>
<comment type="cofactor">
    <cofactor evidence="1 10">
        <name>FAD</name>
        <dbReference type="ChEBI" id="CHEBI:57692"/>
    </cofactor>
</comment>
<dbReference type="SUPFAM" id="SSF51905">
    <property type="entry name" value="FAD/NAD(P)-binding domain"/>
    <property type="match status" value="2"/>
</dbReference>
<dbReference type="InterPro" id="IPR007419">
    <property type="entry name" value="BFD-like_2Fe2S-bd_dom"/>
</dbReference>
<dbReference type="InterPro" id="IPR023753">
    <property type="entry name" value="FAD/NAD-binding_dom"/>
</dbReference>
<feature type="binding site" evidence="11">
    <location>
        <position position="621"/>
    </location>
    <ligand>
        <name>[4Fe-4S] cluster</name>
        <dbReference type="ChEBI" id="CHEBI:49883"/>
    </ligand>
</feature>
<keyword evidence="8 10" id="KW-0534">Nitrate assimilation</keyword>
<keyword evidence="6 11" id="KW-0408">Iron</keyword>
<dbReference type="PIRSF" id="PIRSF037149">
    <property type="entry name" value="NirB"/>
    <property type="match status" value="1"/>
</dbReference>
<evidence type="ECO:0000256" key="4">
    <source>
        <dbReference type="ARBA" id="ARBA00022723"/>
    </source>
</evidence>
<feature type="binding site" evidence="11">
    <location>
        <position position="657"/>
    </location>
    <ligand>
        <name>[4Fe-4S] cluster</name>
        <dbReference type="ChEBI" id="CHEBI:49883"/>
    </ligand>
</feature>
<sequence>MKKQRLIAAGNGMAGIRCIEHILKMNRDMFEIVIFGSEPHPNYNRILLSSVLQGEVSLDDITLNSREWYEKNGITLYTGETVVHIDTERQVVTTDRKRSMTYDQIILATGSSPYILPIPGADKEGVYGFRTIEDCQSLINAAGRYQKAAVIGAGLLGLEAAVGLRQLGMDVSVIHHSSAIMQKQLDQTASRLLQKELERKGLVFLLEKDTASITGNSRAEGIRFKDGSSIEADLIVMAAGVRPNIRLAASAGLSVNRGIIVNQFMQTNKPNVYAVGECAEHDGIVYGLAAPLYEQGKVLAQHLCGVPCEGFQGFAQSAALKIAGIDVWSAGKVHEDEHTAGILFHDEHAGIYKKALFKDDKPAGFILFGDTRGKQRLLDSLVKQRDISIVKKQLMEPDQGGISFKSMPPHETICQCSSVTKGSIEEAVNKYGLKTAEEVKHMTKASGSCGGCRPLVEDLLKYMASDDYTKPSRQPSFCGCTDLTEEEVIAELRRRPFTDAAEVMEVIGWKTENGCRICIPALHYYLERTRPDFMQFNEISAEETCTLIPQMYGGLTSAAELKNIANVIEAYGIPEVSMTDSHRLRLSGIRPNDLASIRKALNMPVFSPRHRWTMQIKACTCGQHRSFQELASRIERDTDTLAVPAYVSVSLSCENNCTDAYIQDIGALQTQTCWEIYIGGERGKQARAGSLFCVTDNEDSTAAMMKGLIQYYRETAHYNEAIYQWVDRLGLVHIREMLFEEDMRTQLLKNLRSDISLLQNLSAGKTPYERMKLFD</sequence>
<reference evidence="17" key="1">
    <citation type="submission" date="2019-02" db="EMBL/GenBank/DDBJ databases">
        <title>Surfactin genes in AB2.0 and TSBSO3.8 strains.</title>
        <authorList>
            <person name="Seldin L."/>
        </authorList>
    </citation>
    <scope>NUCLEOTIDE SEQUENCE</scope>
    <source>
        <strain evidence="17">TSBSO3.8</strain>
    </source>
</reference>
<dbReference type="SUPFAM" id="SSF55124">
    <property type="entry name" value="Nitrite/Sulfite reductase N-terminal domain-like"/>
    <property type="match status" value="1"/>
</dbReference>
<gene>
    <name evidence="18" type="ORF">H2O1_2823</name>
    <name evidence="17" type="ORF">TSBSO38_1743</name>
</gene>
<dbReference type="Pfam" id="PF03460">
    <property type="entry name" value="NIR_SIR_ferr"/>
    <property type="match status" value="1"/>
</dbReference>
<dbReference type="EMBL" id="MK570508">
    <property type="protein sequence ID" value="QFG70501.1"/>
    <property type="molecule type" value="Genomic_DNA"/>
</dbReference>
<dbReference type="FunFam" id="1.10.10.1100:FF:000002">
    <property type="entry name" value="Nitrite reductase large subunit"/>
    <property type="match status" value="1"/>
</dbReference>
<dbReference type="InterPro" id="IPR016156">
    <property type="entry name" value="FAD/NAD-linked_Rdtase_dimer_sf"/>
</dbReference>
<evidence type="ECO:0000256" key="9">
    <source>
        <dbReference type="ARBA" id="ARBA00034078"/>
    </source>
</evidence>
<evidence type="ECO:0000256" key="2">
    <source>
        <dbReference type="ARBA" id="ARBA00022630"/>
    </source>
</evidence>
<dbReference type="InterPro" id="IPR036136">
    <property type="entry name" value="Nit/Sulf_reduc_fer-like_dom_sf"/>
</dbReference>
<dbReference type="Pfam" id="PF07992">
    <property type="entry name" value="Pyr_redox_2"/>
    <property type="match status" value="1"/>
</dbReference>
<dbReference type="InterPro" id="IPR050260">
    <property type="entry name" value="FAD-bd_OxRdtase"/>
</dbReference>
<dbReference type="InterPro" id="IPR012744">
    <property type="entry name" value="Nitri_red_NirB"/>
</dbReference>
<accession>A0A5P6A7L3</accession>
<reference evidence="18" key="2">
    <citation type="submission" date="2019-02" db="EMBL/GenBank/DDBJ databases">
        <title>Surfactin genes in H2O-1 strain.</title>
        <authorList>
            <person name="Seldin L."/>
        </authorList>
    </citation>
    <scope>NUCLEOTIDE SEQUENCE</scope>
    <source>
        <strain evidence="18">H2O-1</strain>
    </source>
</reference>
<dbReference type="Pfam" id="PF01077">
    <property type="entry name" value="NIR_SIR"/>
    <property type="match status" value="1"/>
</dbReference>
<dbReference type="NCBIfam" id="TIGR02374">
    <property type="entry name" value="nitri_red_nirB"/>
    <property type="match status" value="1"/>
</dbReference>
<evidence type="ECO:0000259" key="16">
    <source>
        <dbReference type="Pfam" id="PF18267"/>
    </source>
</evidence>
<evidence type="ECO:0000256" key="6">
    <source>
        <dbReference type="ARBA" id="ARBA00023004"/>
    </source>
</evidence>
<dbReference type="GO" id="GO:0051539">
    <property type="term" value="F:4 iron, 4 sulfur cluster binding"/>
    <property type="evidence" value="ECO:0007669"/>
    <property type="project" value="UniProtKB-KW"/>
</dbReference>
<evidence type="ECO:0000256" key="8">
    <source>
        <dbReference type="ARBA" id="ARBA00023063"/>
    </source>
</evidence>
<evidence type="ECO:0000256" key="11">
    <source>
        <dbReference type="PIRSR" id="PIRSR037149-1"/>
    </source>
</evidence>
<evidence type="ECO:0000256" key="10">
    <source>
        <dbReference type="PIRNR" id="PIRNR037149"/>
    </source>
</evidence>
<name>A0A5P6A7L3_BACAM</name>
<keyword evidence="7 11" id="KW-0411">Iron-sulfur</keyword>
<dbReference type="Gene3D" id="3.30.413.10">
    <property type="entry name" value="Sulfite Reductase Hemoprotein, domain 1"/>
    <property type="match status" value="1"/>
</dbReference>
<dbReference type="InterPro" id="IPR045854">
    <property type="entry name" value="NO2/SO3_Rdtase_4Fe4S_sf"/>
</dbReference>
<comment type="cofactor">
    <cofactor evidence="11">
        <name>siroheme</name>
        <dbReference type="ChEBI" id="CHEBI:60052"/>
    </cofactor>
    <text evidence="11">Binds 1 siroheme per subunit.</text>
</comment>
<keyword evidence="4 11" id="KW-0479">Metal-binding</keyword>
<feature type="binding site" evidence="11">
    <location>
        <position position="653"/>
    </location>
    <ligand>
        <name>[4Fe-4S] cluster</name>
        <dbReference type="ChEBI" id="CHEBI:49883"/>
    </ligand>
</feature>
<dbReference type="PANTHER" id="PTHR43429">
    <property type="entry name" value="PYRIDINE NUCLEOTIDE-DISULFIDE OXIDOREDUCTASE DOMAIN-CONTAINING"/>
    <property type="match status" value="1"/>
</dbReference>
<comment type="cofactor">
    <cofactor evidence="9">
        <name>[2Fe-2S] cluster</name>
        <dbReference type="ChEBI" id="CHEBI:190135"/>
    </cofactor>
</comment>
<dbReference type="CDD" id="cd19944">
    <property type="entry name" value="NirB_Fer2_BFD-like_2"/>
    <property type="match status" value="1"/>
</dbReference>
<evidence type="ECO:0000259" key="13">
    <source>
        <dbReference type="Pfam" id="PF03460"/>
    </source>
</evidence>
<keyword evidence="5 10" id="KW-0274">FAD</keyword>
<dbReference type="InterPro" id="IPR041575">
    <property type="entry name" value="Rubredoxin_C"/>
</dbReference>
<dbReference type="GO" id="GO:0050660">
    <property type="term" value="F:flavin adenine dinucleotide binding"/>
    <property type="evidence" value="ECO:0007669"/>
    <property type="project" value="UniProtKB-UniRule"/>
</dbReference>
<dbReference type="Pfam" id="PF18267">
    <property type="entry name" value="Rubredoxin_C"/>
    <property type="match status" value="1"/>
</dbReference>
<dbReference type="Gene3D" id="1.10.10.1100">
    <property type="entry name" value="BFD-like [2Fe-2S]-binding domain"/>
    <property type="match status" value="1"/>
</dbReference>
<dbReference type="GO" id="GO:0046872">
    <property type="term" value="F:metal ion binding"/>
    <property type="evidence" value="ECO:0007669"/>
    <property type="project" value="UniProtKB-KW"/>
</dbReference>
<keyword evidence="11" id="KW-0349">Heme</keyword>
<evidence type="ECO:0000259" key="14">
    <source>
        <dbReference type="Pfam" id="PF04324"/>
    </source>
</evidence>
<keyword evidence="3" id="KW-0001">2Fe-2S</keyword>
<dbReference type="EC" id="1.7.1.4" evidence="17"/>
<proteinExistence type="predicted"/>
<keyword evidence="17" id="KW-0560">Oxidoreductase</keyword>
<dbReference type="Gene3D" id="3.30.390.30">
    <property type="match status" value="1"/>
</dbReference>
<feature type="domain" description="BFD-like [2Fe-2S]-binding" evidence="14">
    <location>
        <begin position="413"/>
        <end position="461"/>
    </location>
</feature>
<dbReference type="AlphaFoldDB" id="A0A5P6A7L3"/>
<protein>
    <submittedName>
        <fullName evidence="17">Nitrite reductase [NAD(P)H] large subunit</fullName>
        <ecNumber evidence="17">1.7.1.4</ecNumber>
    </submittedName>
</protein>
<keyword evidence="2 10" id="KW-0285">Flavoprotein</keyword>
<dbReference type="CDD" id="cd19943">
    <property type="entry name" value="NirB_Fer2_BFD-like_1"/>
    <property type="match status" value="1"/>
</dbReference>
<evidence type="ECO:0000256" key="1">
    <source>
        <dbReference type="ARBA" id="ARBA00001974"/>
    </source>
</evidence>
<dbReference type="EMBL" id="MK570509">
    <property type="protein sequence ID" value="QFG70543.1"/>
    <property type="molecule type" value="Genomic_DNA"/>
</dbReference>